<evidence type="ECO:0000313" key="2">
    <source>
        <dbReference type="Proteomes" id="UP000229972"/>
    </source>
</evidence>
<dbReference type="Proteomes" id="UP000229972">
    <property type="component" value="Unassembled WGS sequence"/>
</dbReference>
<reference evidence="2" key="1">
    <citation type="submission" date="2017-09" db="EMBL/GenBank/DDBJ databases">
        <title>Depth-based differentiation of microbial function through sediment-hosted aquifers and enrichment of novel symbionts in the deep terrestrial subsurface.</title>
        <authorList>
            <person name="Probst A.J."/>
            <person name="Ladd B."/>
            <person name="Jarett J.K."/>
            <person name="Geller-Mcgrath D.E."/>
            <person name="Sieber C.M.K."/>
            <person name="Emerson J.B."/>
            <person name="Anantharaman K."/>
            <person name="Thomas B.C."/>
            <person name="Malmstrom R."/>
            <person name="Stieglmeier M."/>
            <person name="Klingl A."/>
            <person name="Woyke T."/>
            <person name="Ryan C.M."/>
            <person name="Banfield J.F."/>
        </authorList>
    </citation>
    <scope>NUCLEOTIDE SEQUENCE [LARGE SCALE GENOMIC DNA]</scope>
</reference>
<protein>
    <submittedName>
        <fullName evidence="1">Uncharacterized protein</fullName>
    </submittedName>
</protein>
<name>A0A2H0V938_9BACT</name>
<comment type="caution">
    <text evidence="1">The sequence shown here is derived from an EMBL/GenBank/DDBJ whole genome shotgun (WGS) entry which is preliminary data.</text>
</comment>
<dbReference type="EMBL" id="PFAL01000015">
    <property type="protein sequence ID" value="PIR95612.1"/>
    <property type="molecule type" value="Genomic_DNA"/>
</dbReference>
<accession>A0A2H0V938</accession>
<gene>
    <name evidence="1" type="ORF">COT93_01630</name>
</gene>
<evidence type="ECO:0000313" key="1">
    <source>
        <dbReference type="EMBL" id="PIR95612.1"/>
    </source>
</evidence>
<proteinExistence type="predicted"/>
<organism evidence="1 2">
    <name type="scientific">Candidatus Falkowbacteria bacterium CG10_big_fil_rev_8_21_14_0_10_37_18</name>
    <dbReference type="NCBI Taxonomy" id="1974562"/>
    <lineage>
        <taxon>Bacteria</taxon>
        <taxon>Candidatus Falkowiibacteriota</taxon>
    </lineage>
</organism>
<dbReference type="AlphaFoldDB" id="A0A2H0V938"/>
<sequence length="222" mass="24876">MEKFNVTMSEQITIKRLLTSIKQKICQKGGSSIDPVLVDFALQDIIAGEFSHQIAKNEVDTGEILRLVPQIKPGFIQACDGSQTIADAKDIFLSGIDSEFIDWGTNVPGPATAVTPFEIYDLVKDATFQDMGINSGKLFFTQHQIKLFCIDHFDLLTDDLAGTFFPSKIKISKIKSAEEEQYFVIRVLKNSDGLYARLYKGRLPKEWFAQSPPRIIVPRLLG</sequence>